<dbReference type="Gene3D" id="1.25.40.10">
    <property type="entry name" value="Tetratricopeptide repeat domain"/>
    <property type="match status" value="1"/>
</dbReference>
<dbReference type="InterPro" id="IPR011990">
    <property type="entry name" value="TPR-like_helical_dom_sf"/>
</dbReference>
<keyword evidence="3" id="KW-1185">Reference proteome</keyword>
<evidence type="ECO:0000313" key="2">
    <source>
        <dbReference type="EMBL" id="MBZ5750313.1"/>
    </source>
</evidence>
<accession>A0ABS7UPT3</accession>
<dbReference type="RefSeq" id="WP_224138363.1">
    <property type="nucleotide sequence ID" value="NZ_JAIQUM010000013.1"/>
</dbReference>
<dbReference type="PROSITE" id="PS50005">
    <property type="entry name" value="TPR"/>
    <property type="match status" value="1"/>
</dbReference>
<organism evidence="2 3">
    <name type="scientific">Metabacillus rhizolycopersici</name>
    <dbReference type="NCBI Taxonomy" id="2875709"/>
    <lineage>
        <taxon>Bacteria</taxon>
        <taxon>Bacillati</taxon>
        <taxon>Bacillota</taxon>
        <taxon>Bacilli</taxon>
        <taxon>Bacillales</taxon>
        <taxon>Bacillaceae</taxon>
        <taxon>Metabacillus</taxon>
    </lineage>
</organism>
<evidence type="ECO:0000313" key="3">
    <source>
        <dbReference type="Proteomes" id="UP001165287"/>
    </source>
</evidence>
<dbReference type="InterPro" id="IPR019734">
    <property type="entry name" value="TPR_rpt"/>
</dbReference>
<name>A0ABS7UPT3_9BACI</name>
<reference evidence="2" key="1">
    <citation type="submission" date="2024-05" db="EMBL/GenBank/DDBJ databases">
        <title>Metabacillus sp. nov., isolated from the rhizosphere soil of tomato plants.</title>
        <authorList>
            <person name="Ma R."/>
        </authorList>
    </citation>
    <scope>NUCLEOTIDE SEQUENCE</scope>
    <source>
        <strain evidence="2">DBTR6</strain>
    </source>
</reference>
<dbReference type="EMBL" id="JAIQUM010000013">
    <property type="protein sequence ID" value="MBZ5750313.1"/>
    <property type="molecule type" value="Genomic_DNA"/>
</dbReference>
<evidence type="ECO:0000256" key="1">
    <source>
        <dbReference type="PROSITE-ProRule" id="PRU00339"/>
    </source>
</evidence>
<feature type="repeat" description="TPR" evidence="1">
    <location>
        <begin position="175"/>
        <end position="208"/>
    </location>
</feature>
<dbReference type="InterPro" id="IPR018708">
    <property type="entry name" value="DUF2225"/>
</dbReference>
<dbReference type="Proteomes" id="UP001165287">
    <property type="component" value="Unassembled WGS sequence"/>
</dbReference>
<dbReference type="Pfam" id="PF09986">
    <property type="entry name" value="DUF2225"/>
    <property type="match status" value="1"/>
</dbReference>
<keyword evidence="1" id="KW-0802">TPR repeat</keyword>
<protein>
    <submittedName>
        <fullName evidence="2">DUF2225 domain-containing protein</fullName>
    </submittedName>
</protein>
<proteinExistence type="predicted"/>
<sequence>MIKELEYLYNKMVYCQMCQETYTTKKILTKYIRATKHDTDFCSYYTSTKINPLLYYVHVCPGCGYSSSDEFSTFFPPTSFETIQEKVCTNWNGANYCHERTVEQAINTYKLAIYCATLKKERHITLSGLYLRLSWIYRTEKMNVKEETRFLRLALNEYSDSYMNGDFVHTHLTEIKLLYLIGDISRRLGKNEQATRYFSHVIQMQKESIEKGIVEMAKDRWAEMRATKSG</sequence>
<comment type="caution">
    <text evidence="2">The sequence shown here is derived from an EMBL/GenBank/DDBJ whole genome shotgun (WGS) entry which is preliminary data.</text>
</comment>
<gene>
    <name evidence="2" type="ORF">K9V48_08635</name>
</gene>